<dbReference type="SMART" id="SM00052">
    <property type="entry name" value="EAL"/>
    <property type="match status" value="1"/>
</dbReference>
<evidence type="ECO:0000256" key="3">
    <source>
        <dbReference type="ARBA" id="ARBA00022989"/>
    </source>
</evidence>
<dbReference type="AlphaFoldDB" id="A0A2S0N3B5"/>
<dbReference type="InterPro" id="IPR035965">
    <property type="entry name" value="PAS-like_dom_sf"/>
</dbReference>
<gene>
    <name evidence="11" type="ORF">C6571_16170</name>
</gene>
<dbReference type="KEGG" id="simp:C6571_16170"/>
<name>A0A2S0N3B5_9BURK</name>
<dbReference type="InterPro" id="IPR029787">
    <property type="entry name" value="Nucleotide_cyclase"/>
</dbReference>
<dbReference type="RefSeq" id="WP_106447599.1">
    <property type="nucleotide sequence ID" value="NZ_CP027669.1"/>
</dbReference>
<dbReference type="Proteomes" id="UP000239326">
    <property type="component" value="Chromosome"/>
</dbReference>
<feature type="domain" description="EAL" evidence="9">
    <location>
        <begin position="666"/>
        <end position="916"/>
    </location>
</feature>
<dbReference type="CDD" id="cd01948">
    <property type="entry name" value="EAL"/>
    <property type="match status" value="1"/>
</dbReference>
<dbReference type="InterPro" id="IPR043128">
    <property type="entry name" value="Rev_trsase/Diguanyl_cyclase"/>
</dbReference>
<proteinExistence type="predicted"/>
<sequence>MFAPHFFRRFRTQQGHWRLPTLAGPAISLVLLSLTVLYWQDQGRQIQTRREAAFNRAAERIVDSLQDRLLAHEMVLRGLKGYYEGSDSIDRAELHAYVTPLQLQQVLPGLQAVAFIVRAAAGEIAEHEARMRGLGFANYAVRPPGRREQYRPLVLIEPQSEENLRVVGVDTATVPEALDAQNRARDTGLPALTTGLVLRQDVGAKANPSVVMYLPIYHSEMPIGSVAERRRALRGWVSGPFHVREYVEAIGRLTDDEMALAIYDGPADQPASLLYQSSTFVPNKVPAVATSRTIEAAGRDWTVVVQPLSAFEQGFADQDRYLIALLAIALSLGVGWFTWYLSIRRDNALALAQHMTQALWGARDDLQATLDATPDWMFELDAEGRVLHCHNAPESALHVQAEQLVGRTLQESASSKTAYGCQAALDAAAARGYSFGHEFQLVVDGESRWFELSVAKKKGTEEAQGVRFIALLRDVSERKQAAQRTHRLAYFDPLTELPNRRMLLDRLAQALGAASHAGRFGALMFMDLDNFKQINDAQGHSAGDLLLVQVAQRLMLAMRSTDTVAHIGGDEFVVLVSDLSDEVGEAGMLALRLAEGLREALEEPFNLGGRAFASTASIGLTLFPKQGEGVEDLLREADTAMYRAKDLGRNRICFFESAMQTDVQRRLTLEQDLKVGFADAQFSAFVQPQVDCGGVVVGGELLMRWQHPQRGAVSPTEFIPVAEASGLIVRMGDWMIEQACSALARLEAGGALVPLSVNVSQRQFRQEGFVTRVQTMLGQSGARADHLILEVTESLLAEQMEETIARMCELVALGVRFSIDDFGTGYSSLAYLKRMPLFELKIDKSFVQDTPADPSDTAIVQTILAVARNLGLRVVAEGVEIKAQADFLTACQCDVLQGYFFGRPEPLAGWVERRLA</sequence>
<dbReference type="EMBL" id="CP027669">
    <property type="protein sequence ID" value="AVO42625.1"/>
    <property type="molecule type" value="Genomic_DNA"/>
</dbReference>
<dbReference type="Gene3D" id="3.20.20.450">
    <property type="entry name" value="EAL domain"/>
    <property type="match status" value="1"/>
</dbReference>
<dbReference type="GO" id="GO:0007165">
    <property type="term" value="P:signal transduction"/>
    <property type="evidence" value="ECO:0007669"/>
    <property type="project" value="UniProtKB-ARBA"/>
</dbReference>
<dbReference type="InterPro" id="IPR006189">
    <property type="entry name" value="CHASE_dom"/>
</dbReference>
<dbReference type="InterPro" id="IPR052155">
    <property type="entry name" value="Biofilm_reg_signaling"/>
</dbReference>
<dbReference type="PROSITE" id="PS50883">
    <property type="entry name" value="EAL"/>
    <property type="match status" value="1"/>
</dbReference>
<dbReference type="Pfam" id="PF03924">
    <property type="entry name" value="CHASE"/>
    <property type="match status" value="1"/>
</dbReference>
<dbReference type="Gene3D" id="3.30.70.270">
    <property type="match status" value="1"/>
</dbReference>
<feature type="transmembrane region" description="Helical" evidence="5">
    <location>
        <begin position="321"/>
        <end position="341"/>
    </location>
</feature>
<dbReference type="Pfam" id="PF00563">
    <property type="entry name" value="EAL"/>
    <property type="match status" value="1"/>
</dbReference>
<evidence type="ECO:0000259" key="10">
    <source>
        <dbReference type="PROSITE" id="PS50887"/>
    </source>
</evidence>
<dbReference type="InterPro" id="IPR000160">
    <property type="entry name" value="GGDEF_dom"/>
</dbReference>
<feature type="domain" description="PAS" evidence="6">
    <location>
        <begin position="362"/>
        <end position="409"/>
    </location>
</feature>
<evidence type="ECO:0000256" key="1">
    <source>
        <dbReference type="ARBA" id="ARBA00004370"/>
    </source>
</evidence>
<dbReference type="CDD" id="cd01949">
    <property type="entry name" value="GGDEF"/>
    <property type="match status" value="1"/>
</dbReference>
<keyword evidence="4 5" id="KW-0472">Membrane</keyword>
<keyword evidence="12" id="KW-1185">Reference proteome</keyword>
<evidence type="ECO:0000256" key="5">
    <source>
        <dbReference type="SAM" id="Phobius"/>
    </source>
</evidence>
<dbReference type="NCBIfam" id="TIGR00254">
    <property type="entry name" value="GGDEF"/>
    <property type="match status" value="1"/>
</dbReference>
<comment type="subcellular location">
    <subcellularLocation>
        <location evidence="1">Membrane</location>
    </subcellularLocation>
</comment>
<evidence type="ECO:0000259" key="9">
    <source>
        <dbReference type="PROSITE" id="PS50883"/>
    </source>
</evidence>
<dbReference type="SUPFAM" id="SSF55073">
    <property type="entry name" value="Nucleotide cyclase"/>
    <property type="match status" value="1"/>
</dbReference>
<keyword evidence="3 5" id="KW-1133">Transmembrane helix</keyword>
<dbReference type="SMART" id="SM01079">
    <property type="entry name" value="CHASE"/>
    <property type="match status" value="1"/>
</dbReference>
<dbReference type="GO" id="GO:0016020">
    <property type="term" value="C:membrane"/>
    <property type="evidence" value="ECO:0007669"/>
    <property type="project" value="UniProtKB-SubCell"/>
</dbReference>
<evidence type="ECO:0000259" key="7">
    <source>
        <dbReference type="PROSITE" id="PS50113"/>
    </source>
</evidence>
<dbReference type="InterPro" id="IPR013656">
    <property type="entry name" value="PAS_4"/>
</dbReference>
<dbReference type="Gene3D" id="3.30.450.350">
    <property type="entry name" value="CHASE domain"/>
    <property type="match status" value="1"/>
</dbReference>
<dbReference type="Pfam" id="PF00990">
    <property type="entry name" value="GGDEF"/>
    <property type="match status" value="1"/>
</dbReference>
<evidence type="ECO:0000313" key="12">
    <source>
        <dbReference type="Proteomes" id="UP000239326"/>
    </source>
</evidence>
<dbReference type="SUPFAM" id="SSF141868">
    <property type="entry name" value="EAL domain-like"/>
    <property type="match status" value="1"/>
</dbReference>
<dbReference type="SMART" id="SM00267">
    <property type="entry name" value="GGDEF"/>
    <property type="match status" value="1"/>
</dbReference>
<feature type="transmembrane region" description="Helical" evidence="5">
    <location>
        <begin position="20"/>
        <end position="39"/>
    </location>
</feature>
<protein>
    <submittedName>
        <fullName evidence="11">Bifunctional diguanylate cyclase/phosphodiesterase</fullName>
    </submittedName>
</protein>
<dbReference type="GO" id="GO:0003824">
    <property type="term" value="F:catalytic activity"/>
    <property type="evidence" value="ECO:0007669"/>
    <property type="project" value="UniProtKB-ARBA"/>
</dbReference>
<evidence type="ECO:0000256" key="4">
    <source>
        <dbReference type="ARBA" id="ARBA00023136"/>
    </source>
</evidence>
<accession>A0A2S0N3B5</accession>
<dbReference type="SUPFAM" id="SSF55785">
    <property type="entry name" value="PYP-like sensor domain (PAS domain)"/>
    <property type="match status" value="1"/>
</dbReference>
<evidence type="ECO:0000313" key="11">
    <source>
        <dbReference type="EMBL" id="AVO42625.1"/>
    </source>
</evidence>
<dbReference type="Pfam" id="PF08448">
    <property type="entry name" value="PAS_4"/>
    <property type="match status" value="1"/>
</dbReference>
<evidence type="ECO:0000256" key="2">
    <source>
        <dbReference type="ARBA" id="ARBA00022692"/>
    </source>
</evidence>
<dbReference type="InterPro" id="IPR035919">
    <property type="entry name" value="EAL_sf"/>
</dbReference>
<feature type="domain" description="GGDEF" evidence="10">
    <location>
        <begin position="519"/>
        <end position="657"/>
    </location>
</feature>
<reference evidence="11 12" key="1">
    <citation type="submission" date="2018-03" db="EMBL/GenBank/DDBJ databases">
        <title>Genome sequencing of Simplicispira sp.</title>
        <authorList>
            <person name="Kim S.-J."/>
            <person name="Heo J."/>
            <person name="Kwon S.-W."/>
        </authorList>
    </citation>
    <scope>NUCLEOTIDE SEQUENCE [LARGE SCALE GENOMIC DNA]</scope>
    <source>
        <strain evidence="11 12">SC1-8</strain>
    </source>
</reference>
<dbReference type="InterPro" id="IPR042240">
    <property type="entry name" value="CHASE_sf"/>
</dbReference>
<dbReference type="OrthoDB" id="9813903at2"/>
<evidence type="ECO:0000259" key="8">
    <source>
        <dbReference type="PROSITE" id="PS50839"/>
    </source>
</evidence>
<dbReference type="InterPro" id="IPR001633">
    <property type="entry name" value="EAL_dom"/>
</dbReference>
<dbReference type="PROSITE" id="PS50113">
    <property type="entry name" value="PAC"/>
    <property type="match status" value="1"/>
</dbReference>
<dbReference type="PROSITE" id="PS50839">
    <property type="entry name" value="CHASE"/>
    <property type="match status" value="1"/>
</dbReference>
<evidence type="ECO:0000259" key="6">
    <source>
        <dbReference type="PROSITE" id="PS50112"/>
    </source>
</evidence>
<dbReference type="Gene3D" id="3.30.450.20">
    <property type="entry name" value="PAS domain"/>
    <property type="match status" value="1"/>
</dbReference>
<dbReference type="NCBIfam" id="TIGR00229">
    <property type="entry name" value="sensory_box"/>
    <property type="match status" value="1"/>
</dbReference>
<dbReference type="PANTHER" id="PTHR44757">
    <property type="entry name" value="DIGUANYLATE CYCLASE DGCP"/>
    <property type="match status" value="1"/>
</dbReference>
<feature type="domain" description="PAC" evidence="7">
    <location>
        <begin position="433"/>
        <end position="487"/>
    </location>
</feature>
<dbReference type="InterPro" id="IPR000700">
    <property type="entry name" value="PAS-assoc_C"/>
</dbReference>
<feature type="domain" description="CHASE" evidence="8">
    <location>
        <begin position="85"/>
        <end position="304"/>
    </location>
</feature>
<dbReference type="PANTHER" id="PTHR44757:SF2">
    <property type="entry name" value="BIOFILM ARCHITECTURE MAINTENANCE PROTEIN MBAA"/>
    <property type="match status" value="1"/>
</dbReference>
<dbReference type="InterPro" id="IPR000014">
    <property type="entry name" value="PAS"/>
</dbReference>
<dbReference type="PROSITE" id="PS50112">
    <property type="entry name" value="PAS"/>
    <property type="match status" value="1"/>
</dbReference>
<dbReference type="PROSITE" id="PS50887">
    <property type="entry name" value="GGDEF"/>
    <property type="match status" value="1"/>
</dbReference>
<organism evidence="11 12">
    <name type="scientific">Simplicispira suum</name>
    <dbReference type="NCBI Taxonomy" id="2109915"/>
    <lineage>
        <taxon>Bacteria</taxon>
        <taxon>Pseudomonadati</taxon>
        <taxon>Pseudomonadota</taxon>
        <taxon>Betaproteobacteria</taxon>
        <taxon>Burkholderiales</taxon>
        <taxon>Comamonadaceae</taxon>
        <taxon>Simplicispira</taxon>
    </lineage>
</organism>
<keyword evidence="2 5" id="KW-0812">Transmembrane</keyword>